<dbReference type="InterPro" id="IPR008000">
    <property type="entry name" value="Rham/fucose_mutarotase"/>
</dbReference>
<evidence type="ECO:0008006" key="3">
    <source>
        <dbReference type="Google" id="ProtNLM"/>
    </source>
</evidence>
<dbReference type="SUPFAM" id="SSF54909">
    <property type="entry name" value="Dimeric alpha+beta barrel"/>
    <property type="match status" value="1"/>
</dbReference>
<comment type="caution">
    <text evidence="1">The sequence shown here is derived from an EMBL/GenBank/DDBJ whole genome shotgun (WGS) entry which is preliminary data.</text>
</comment>
<evidence type="ECO:0000313" key="1">
    <source>
        <dbReference type="EMBL" id="KAF4975437.1"/>
    </source>
</evidence>
<dbReference type="OrthoDB" id="9981546at2759"/>
<sequence length="119" mass="14048">MSQTARRFAQIVRLKPQHLAEYRDVHARVWPDVLAQIKQCNIKDYSIFYDDKSHILFASFKYIGSDYDGDMARMAENPRVREWWRMTDAWQESLVPGAVSSEAGEPSWWKPVEEVFHMP</sequence>
<proteinExistence type="predicted"/>
<dbReference type="Pfam" id="PF05336">
    <property type="entry name" value="rhaM"/>
    <property type="match status" value="1"/>
</dbReference>
<gene>
    <name evidence="1" type="ORF">FZEAL_7785</name>
</gene>
<dbReference type="Gene3D" id="3.30.70.100">
    <property type="match status" value="1"/>
</dbReference>
<protein>
    <recommendedName>
        <fullName evidence="3">L-rhamnose mutarotase</fullName>
    </recommendedName>
</protein>
<dbReference type="PANTHER" id="PTHR34389:SF2">
    <property type="entry name" value="L-RHAMNOSE MUTAROTASE"/>
    <property type="match status" value="1"/>
</dbReference>
<name>A0A8H4UF68_9HYPO</name>
<dbReference type="EMBL" id="JABEYC010000642">
    <property type="protein sequence ID" value="KAF4975437.1"/>
    <property type="molecule type" value="Genomic_DNA"/>
</dbReference>
<evidence type="ECO:0000313" key="2">
    <source>
        <dbReference type="Proteomes" id="UP000635477"/>
    </source>
</evidence>
<dbReference type="Proteomes" id="UP000635477">
    <property type="component" value="Unassembled WGS sequence"/>
</dbReference>
<reference evidence="1" key="1">
    <citation type="journal article" date="2020" name="BMC Genomics">
        <title>Correction to: Identification and distribution of gene clusters required for synthesis of sphingolipid metabolism inhibitors in diverse species of the filamentous fungus Fusarium.</title>
        <authorList>
            <person name="Kim H.S."/>
            <person name="Lohmar J.M."/>
            <person name="Busman M."/>
            <person name="Brown D.W."/>
            <person name="Naumann T.A."/>
            <person name="Divon H.H."/>
            <person name="Lysoe E."/>
            <person name="Uhlig S."/>
            <person name="Proctor R.H."/>
        </authorList>
    </citation>
    <scope>NUCLEOTIDE SEQUENCE</scope>
    <source>
        <strain evidence="1">NRRL 22465</strain>
    </source>
</reference>
<organism evidence="1 2">
    <name type="scientific">Fusarium zealandicum</name>
    <dbReference type="NCBI Taxonomy" id="1053134"/>
    <lineage>
        <taxon>Eukaryota</taxon>
        <taxon>Fungi</taxon>
        <taxon>Dikarya</taxon>
        <taxon>Ascomycota</taxon>
        <taxon>Pezizomycotina</taxon>
        <taxon>Sordariomycetes</taxon>
        <taxon>Hypocreomycetidae</taxon>
        <taxon>Hypocreales</taxon>
        <taxon>Nectriaceae</taxon>
        <taxon>Fusarium</taxon>
        <taxon>Fusarium staphyleae species complex</taxon>
    </lineage>
</organism>
<dbReference type="AlphaFoldDB" id="A0A8H4UF68"/>
<dbReference type="InterPro" id="IPR011008">
    <property type="entry name" value="Dimeric_a/b-barrel"/>
</dbReference>
<reference evidence="1" key="2">
    <citation type="submission" date="2020-05" db="EMBL/GenBank/DDBJ databases">
        <authorList>
            <person name="Kim H.-S."/>
            <person name="Proctor R.H."/>
            <person name="Brown D.W."/>
        </authorList>
    </citation>
    <scope>NUCLEOTIDE SEQUENCE</scope>
    <source>
        <strain evidence="1">NRRL 22465</strain>
    </source>
</reference>
<dbReference type="GO" id="GO:0016857">
    <property type="term" value="F:racemase and epimerase activity, acting on carbohydrates and derivatives"/>
    <property type="evidence" value="ECO:0007669"/>
    <property type="project" value="InterPro"/>
</dbReference>
<accession>A0A8H4UF68</accession>
<keyword evidence="2" id="KW-1185">Reference proteome</keyword>
<dbReference type="PANTHER" id="PTHR34389">
    <property type="entry name" value="L-RHAMNOSE MUTAROTASE"/>
    <property type="match status" value="1"/>
</dbReference>